<accession>A0A1R3IA48</accession>
<dbReference type="Proteomes" id="UP000187203">
    <property type="component" value="Unassembled WGS sequence"/>
</dbReference>
<reference evidence="2" key="1">
    <citation type="submission" date="2013-09" db="EMBL/GenBank/DDBJ databases">
        <title>Corchorus olitorius genome sequencing.</title>
        <authorList>
            <person name="Alam M."/>
            <person name="Haque M.S."/>
            <person name="Islam M.S."/>
            <person name="Emdad E.M."/>
            <person name="Islam M.M."/>
            <person name="Ahmed B."/>
            <person name="Halim A."/>
            <person name="Hossen Q.M.M."/>
            <person name="Hossain M.Z."/>
            <person name="Ahmed R."/>
            <person name="Khan M.M."/>
            <person name="Islam R."/>
            <person name="Rashid M.M."/>
            <person name="Khan S.A."/>
            <person name="Rahman M.S."/>
            <person name="Alam M."/>
            <person name="Yahiya A.S."/>
            <person name="Khan M.S."/>
            <person name="Azam M.S."/>
            <person name="Haque T."/>
            <person name="Lashkar M.Z.H."/>
            <person name="Akhand A.I."/>
            <person name="Morshed G."/>
            <person name="Roy S."/>
            <person name="Uddin K.S."/>
            <person name="Rabeya T."/>
            <person name="Hossain A.S."/>
            <person name="Chowdhury A."/>
            <person name="Snigdha A.R."/>
            <person name="Mortoza M.S."/>
            <person name="Matin S.A."/>
            <person name="Hoque S.M.E."/>
            <person name="Islam M.K."/>
            <person name="Roy D.K."/>
            <person name="Haider R."/>
            <person name="Moosa M.M."/>
            <person name="Elias S.M."/>
            <person name="Hasan A.M."/>
            <person name="Jahan S."/>
            <person name="Shafiuddin M."/>
            <person name="Mahmood N."/>
            <person name="Shommy N.S."/>
        </authorList>
    </citation>
    <scope>NUCLEOTIDE SEQUENCE [LARGE SCALE GENOMIC DNA]</scope>
    <source>
        <strain evidence="2">cv. O-4</strain>
    </source>
</reference>
<keyword evidence="2" id="KW-1185">Reference proteome</keyword>
<name>A0A1R3IA48_9ROSI</name>
<evidence type="ECO:0000313" key="1">
    <source>
        <dbReference type="EMBL" id="OMO79457.1"/>
    </source>
</evidence>
<sequence length="67" mass="7760">MQQHPDLGIWFMCAGGRQAQSKASKASCLIIGALLRKHQVLEEQEPIYKGHEVHKEMWRHGIPFLMY</sequence>
<protein>
    <submittedName>
        <fullName evidence="1">Uncharacterized protein</fullName>
    </submittedName>
</protein>
<evidence type="ECO:0000313" key="2">
    <source>
        <dbReference type="Proteomes" id="UP000187203"/>
    </source>
</evidence>
<dbReference type="EMBL" id="AWUE01018544">
    <property type="protein sequence ID" value="OMO79457.1"/>
    <property type="molecule type" value="Genomic_DNA"/>
</dbReference>
<comment type="caution">
    <text evidence="1">The sequence shown here is derived from an EMBL/GenBank/DDBJ whole genome shotgun (WGS) entry which is preliminary data.</text>
</comment>
<organism evidence="1 2">
    <name type="scientific">Corchorus olitorius</name>
    <dbReference type="NCBI Taxonomy" id="93759"/>
    <lineage>
        <taxon>Eukaryota</taxon>
        <taxon>Viridiplantae</taxon>
        <taxon>Streptophyta</taxon>
        <taxon>Embryophyta</taxon>
        <taxon>Tracheophyta</taxon>
        <taxon>Spermatophyta</taxon>
        <taxon>Magnoliopsida</taxon>
        <taxon>eudicotyledons</taxon>
        <taxon>Gunneridae</taxon>
        <taxon>Pentapetalae</taxon>
        <taxon>rosids</taxon>
        <taxon>malvids</taxon>
        <taxon>Malvales</taxon>
        <taxon>Malvaceae</taxon>
        <taxon>Grewioideae</taxon>
        <taxon>Apeibeae</taxon>
        <taxon>Corchorus</taxon>
    </lineage>
</organism>
<gene>
    <name evidence="1" type="ORF">COLO4_24424</name>
</gene>
<proteinExistence type="predicted"/>
<dbReference type="AlphaFoldDB" id="A0A1R3IA48"/>